<dbReference type="InterPro" id="IPR023997">
    <property type="entry name" value="TonB-dep_OMP_SusC/RagA_CS"/>
</dbReference>
<dbReference type="KEGG" id="ffa:FFWV33_17765"/>
<feature type="domain" description="TonB-dependent receptor plug" evidence="9">
    <location>
        <begin position="118"/>
        <end position="220"/>
    </location>
</feature>
<name>A0A2S1LHH3_9FLAO</name>
<dbReference type="InterPro" id="IPR037066">
    <property type="entry name" value="Plug_dom_sf"/>
</dbReference>
<dbReference type="InterPro" id="IPR036942">
    <property type="entry name" value="Beta-barrel_TonB_sf"/>
</dbReference>
<keyword evidence="3 7" id="KW-1134">Transmembrane beta strand</keyword>
<dbReference type="InterPro" id="IPR023996">
    <property type="entry name" value="TonB-dep_OMP_SusC/RagA"/>
</dbReference>
<keyword evidence="6 7" id="KW-0998">Cell outer membrane</keyword>
<proteinExistence type="inferred from homology"/>
<keyword evidence="5 7" id="KW-0472">Membrane</keyword>
<feature type="signal peptide" evidence="8">
    <location>
        <begin position="1"/>
        <end position="22"/>
    </location>
</feature>
<dbReference type="Proteomes" id="UP000244527">
    <property type="component" value="Chromosome"/>
</dbReference>
<evidence type="ECO:0000313" key="10">
    <source>
        <dbReference type="EMBL" id="AWG23242.1"/>
    </source>
</evidence>
<organism evidence="10 11">
    <name type="scientific">Flavobacterium faecale</name>
    <dbReference type="NCBI Taxonomy" id="1355330"/>
    <lineage>
        <taxon>Bacteria</taxon>
        <taxon>Pseudomonadati</taxon>
        <taxon>Bacteroidota</taxon>
        <taxon>Flavobacteriia</taxon>
        <taxon>Flavobacteriales</taxon>
        <taxon>Flavobacteriaceae</taxon>
        <taxon>Flavobacterium</taxon>
    </lineage>
</organism>
<protein>
    <submittedName>
        <fullName evidence="10">SusC/RagA family TonB-linked outer membrane protein</fullName>
    </submittedName>
</protein>
<comment type="subcellular location">
    <subcellularLocation>
        <location evidence="1 7">Cell outer membrane</location>
        <topology evidence="1 7">Multi-pass membrane protein</topology>
    </subcellularLocation>
</comment>
<dbReference type="NCBIfam" id="TIGR04056">
    <property type="entry name" value="OMP_RagA_SusC"/>
    <property type="match status" value="1"/>
</dbReference>
<dbReference type="SUPFAM" id="SSF56935">
    <property type="entry name" value="Porins"/>
    <property type="match status" value="1"/>
</dbReference>
<evidence type="ECO:0000256" key="4">
    <source>
        <dbReference type="ARBA" id="ARBA00022692"/>
    </source>
</evidence>
<dbReference type="NCBIfam" id="TIGR04057">
    <property type="entry name" value="SusC_RagA_signa"/>
    <property type="match status" value="1"/>
</dbReference>
<gene>
    <name evidence="10" type="ORF">FFWV33_17765</name>
</gene>
<dbReference type="Gene3D" id="2.170.130.10">
    <property type="entry name" value="TonB-dependent receptor, plug domain"/>
    <property type="match status" value="1"/>
</dbReference>
<evidence type="ECO:0000259" key="9">
    <source>
        <dbReference type="Pfam" id="PF07715"/>
    </source>
</evidence>
<evidence type="ECO:0000256" key="8">
    <source>
        <dbReference type="SAM" id="SignalP"/>
    </source>
</evidence>
<dbReference type="Gene3D" id="2.40.170.20">
    <property type="entry name" value="TonB-dependent receptor, beta-barrel domain"/>
    <property type="match status" value="1"/>
</dbReference>
<dbReference type="InterPro" id="IPR008969">
    <property type="entry name" value="CarboxyPept-like_regulatory"/>
</dbReference>
<keyword evidence="2 7" id="KW-0813">Transport</keyword>
<dbReference type="InterPro" id="IPR012910">
    <property type="entry name" value="Plug_dom"/>
</dbReference>
<dbReference type="PROSITE" id="PS52016">
    <property type="entry name" value="TONB_DEPENDENT_REC_3"/>
    <property type="match status" value="1"/>
</dbReference>
<dbReference type="InterPro" id="IPR039426">
    <property type="entry name" value="TonB-dep_rcpt-like"/>
</dbReference>
<keyword evidence="11" id="KW-1185">Reference proteome</keyword>
<comment type="similarity">
    <text evidence="7">Belongs to the TonB-dependent receptor family.</text>
</comment>
<dbReference type="EMBL" id="CP020918">
    <property type="protein sequence ID" value="AWG23242.1"/>
    <property type="molecule type" value="Genomic_DNA"/>
</dbReference>
<evidence type="ECO:0000256" key="6">
    <source>
        <dbReference type="ARBA" id="ARBA00023237"/>
    </source>
</evidence>
<evidence type="ECO:0000256" key="7">
    <source>
        <dbReference type="PROSITE-ProRule" id="PRU01360"/>
    </source>
</evidence>
<evidence type="ECO:0000256" key="5">
    <source>
        <dbReference type="ARBA" id="ARBA00023136"/>
    </source>
</evidence>
<dbReference type="AlphaFoldDB" id="A0A2S1LHH3"/>
<sequence length="1007" mass="108057">MIMKLKFALIALAMICTQSVLSQNKTIQGVVKDQTGFPLPGASVNVEGSKNSASTDIDGKYSLNNVKPNNKIVFSFIGTVSKTVSVGSQTTINVTLQESSETLSEVVVVAYGAQKRTTVTGAVATVTSKDIAAIPVTNAESALQGRAPGVTVVSSGSPGSSPTVLIRGLGTLNNSAPLYVIDGVITGNLSGLNANDIESMSVLKDAATAALYGSQGFNGVVVVTTKKGKRGPGQMNFSTYTGFQKITKRYDLLNTAQYLKFANDLGVTITRPASFLDNSTNWQDEIFQTGLIKDYSLNFSNGTETSSSRYSAEYLNQEGAVIGTGFERYSFRANNSQTLGKLTLGSNVGISFSKQDQQRTSGGRTLIEHAIKSAPYLPVYNADNLGGYQGPTTSVDGQDAENPVRVQNLGYQYNKSLSIIGNVYAELELYKGLKFRSQVALDYYNSNDRSFIPSFRDDNIPGVTTFGQVFSSSSRNLAQGQTIIFNNSLSYKTTIADKHNIEALVLSESNMAKYENIGAGSRNLITDAIDQLNSTTVTGLGTGSSKTNKLGFVARLNYNYDEKYIFEVSGRTDGSSRFGTNFRWGNFYAVSLGWNIAKEKFMEDSGVSVLKIRGSVGTTGNDKIGDYQYSGTLNSNYIYPIDGAAAAGTTIGSLSNPGLKWESKLGRNLGLDFGVLDNKLTGSIEYFNNISSDILFAVPLDPSLGSAGGTQVRNIASVQTQGTELNLGYNYVKGDLTWSANFNIGTTKNEVLRLAPGVDQVVAGDAFKQGGASISRLTVGDPAFYMYGLVSDGIYQNQAEVNAVFTANPTQQVVKPGDIRFKDLNGDGDITSADRTKIGNQSPKFTYGLNLSASFKRFDFNCFITGVEGNQIFNTTLYDLEGMTRLFNSGTAVLDRAIVVNNVVTNPSATIPRAQGAIQNVGVNDRFVEDGSYTRLRNITIGYTLPSKALGKYFSKLRVYASGQNLLTLTKYSGLDPEIGGSNFNAGVDRGGYPQPKTILMGLEVAF</sequence>
<dbReference type="GO" id="GO:0009279">
    <property type="term" value="C:cell outer membrane"/>
    <property type="evidence" value="ECO:0007669"/>
    <property type="project" value="UniProtKB-SubCell"/>
</dbReference>
<dbReference type="SUPFAM" id="SSF49464">
    <property type="entry name" value="Carboxypeptidase regulatory domain-like"/>
    <property type="match status" value="1"/>
</dbReference>
<reference evidence="10 11" key="1">
    <citation type="submission" date="2017-04" db="EMBL/GenBank/DDBJ databases">
        <title>Compelte genome sequence of WV33.</title>
        <authorList>
            <person name="Lee P.C."/>
        </authorList>
    </citation>
    <scope>NUCLEOTIDE SEQUENCE [LARGE SCALE GENOMIC DNA]</scope>
    <source>
        <strain evidence="10 11">WV33</strain>
    </source>
</reference>
<accession>A0A2S1LHH3</accession>
<evidence type="ECO:0000256" key="1">
    <source>
        <dbReference type="ARBA" id="ARBA00004571"/>
    </source>
</evidence>
<keyword evidence="8" id="KW-0732">Signal</keyword>
<evidence type="ECO:0000256" key="2">
    <source>
        <dbReference type="ARBA" id="ARBA00022448"/>
    </source>
</evidence>
<keyword evidence="4 7" id="KW-0812">Transmembrane</keyword>
<dbReference type="Gene3D" id="2.60.40.1120">
    <property type="entry name" value="Carboxypeptidase-like, regulatory domain"/>
    <property type="match status" value="1"/>
</dbReference>
<dbReference type="OrthoDB" id="9768177at2"/>
<evidence type="ECO:0000313" key="11">
    <source>
        <dbReference type="Proteomes" id="UP000244527"/>
    </source>
</evidence>
<evidence type="ECO:0000256" key="3">
    <source>
        <dbReference type="ARBA" id="ARBA00022452"/>
    </source>
</evidence>
<dbReference type="Pfam" id="PF13715">
    <property type="entry name" value="CarbopepD_reg_2"/>
    <property type="match status" value="1"/>
</dbReference>
<dbReference type="Pfam" id="PF07715">
    <property type="entry name" value="Plug"/>
    <property type="match status" value="1"/>
</dbReference>
<feature type="chain" id="PRO_5015683049" evidence="8">
    <location>
        <begin position="23"/>
        <end position="1007"/>
    </location>
</feature>